<reference evidence="2 3" key="1">
    <citation type="journal article" date="2007" name="PLoS Biol.">
        <title>Evolution of symbiotic bacteria in the distal human intestine.</title>
        <authorList>
            <person name="Xu J."/>
            <person name="Mahowald M.A."/>
            <person name="Ley R.E."/>
            <person name="Lozupone C.A."/>
            <person name="Hamady M."/>
            <person name="Martens E.C."/>
            <person name="Henrissat B."/>
            <person name="Coutinho P.M."/>
            <person name="Minx P."/>
            <person name="Latreille P."/>
            <person name="Cordum H."/>
            <person name="Van Brunt A."/>
            <person name="Kim K."/>
            <person name="Fulton R.S."/>
            <person name="Fulton L.A."/>
            <person name="Clifton S.W."/>
            <person name="Wilson R.K."/>
            <person name="Knight R.D."/>
            <person name="Gordon J.I."/>
        </authorList>
    </citation>
    <scope>NUCLEOTIDE SEQUENCE [LARGE SCALE GENOMIC DNA]</scope>
    <source>
        <strain evidence="3">ATCC 8503 / DSM 20701 / CIP 104284 / JCM 5825 / NCTC 11152</strain>
    </source>
</reference>
<sequence length="325" mass="37638">MYDSIHLVIKESDLDSPLSFLEEIPCKIDLDKRKCTQYSVFGHIEKMSVMVYGATLSILGSLSTWNKGNNIYGIEFKDIKNAIDSLGKCLGVPLDKAIVKRIDVGQSFKMDFLPHLYYPSLYHLNKFGRSDLKVTSLYFGKKSKKEDGGNLALVFYDKNAQLRKKGDSYPLVQKSLNLLRYEFRIKDTKTYFRRDIRCFELFSADFYRNVIHLWYSMYCDIDKRLEILEELYNPKFNGVNELNDSCVALCIHAFDIEKAIEIASEKGMITPQNKHNVLKRVKKIKEGLVNLNLGPSLIDELSEKIEAEYKRQLEELEKYNDSLPS</sequence>
<dbReference type="InterPro" id="IPR022686">
    <property type="entry name" value="G2P_N"/>
</dbReference>
<dbReference type="KEGG" id="pdi:BDI_2534"/>
<dbReference type="Pfam" id="PF05144">
    <property type="entry name" value="Phage_CRI"/>
    <property type="match status" value="1"/>
</dbReference>
<dbReference type="AlphaFoldDB" id="A6LEZ0"/>
<dbReference type="RefSeq" id="WP_011966889.1">
    <property type="nucleotide sequence ID" value="NC_009615.1"/>
</dbReference>
<dbReference type="PaxDb" id="435591-BDI_2534"/>
<dbReference type="HOGENOM" id="CLU_830707_0_0_10"/>
<feature type="domain" description="Replication-associated protein G2P N-terminal" evidence="1">
    <location>
        <begin position="42"/>
        <end position="188"/>
    </location>
</feature>
<gene>
    <name evidence="2" type="ordered locus">BDI_2534</name>
</gene>
<dbReference type="GO" id="GO:0006260">
    <property type="term" value="P:DNA replication"/>
    <property type="evidence" value="ECO:0007669"/>
    <property type="project" value="InterPro"/>
</dbReference>
<evidence type="ECO:0000313" key="2">
    <source>
        <dbReference type="EMBL" id="ABR44254.1"/>
    </source>
</evidence>
<dbReference type="STRING" id="435591.BDI_2534"/>
<dbReference type="BioCyc" id="PDIS435591:G1G5A-2603-MONOMER"/>
<protein>
    <recommendedName>
        <fullName evidence="1">Replication-associated protein G2P N-terminal domain-containing protein</fullName>
    </recommendedName>
</protein>
<name>A6LEZ0_PARD8</name>
<evidence type="ECO:0000313" key="3">
    <source>
        <dbReference type="Proteomes" id="UP000000566"/>
    </source>
</evidence>
<organism evidence="2 3">
    <name type="scientific">Parabacteroides distasonis (strain ATCC 8503 / DSM 20701 / CIP 104284 / JCM 5825 / NCTC 11152)</name>
    <dbReference type="NCBI Taxonomy" id="435591"/>
    <lineage>
        <taxon>Bacteria</taxon>
        <taxon>Pseudomonadati</taxon>
        <taxon>Bacteroidota</taxon>
        <taxon>Bacteroidia</taxon>
        <taxon>Bacteroidales</taxon>
        <taxon>Tannerellaceae</taxon>
        <taxon>Parabacteroides</taxon>
    </lineage>
</organism>
<dbReference type="eggNOG" id="ENOG50335S4">
    <property type="taxonomic scope" value="Bacteria"/>
</dbReference>
<accession>A6LEZ0</accession>
<dbReference type="EMBL" id="CP000140">
    <property type="protein sequence ID" value="ABR44254.1"/>
    <property type="molecule type" value="Genomic_DNA"/>
</dbReference>
<keyword evidence="3" id="KW-1185">Reference proteome</keyword>
<proteinExistence type="predicted"/>
<dbReference type="Proteomes" id="UP000000566">
    <property type="component" value="Chromosome"/>
</dbReference>
<dbReference type="PATRIC" id="fig|435591.13.peg.2516"/>
<evidence type="ECO:0000259" key="1">
    <source>
        <dbReference type="Pfam" id="PF05144"/>
    </source>
</evidence>